<sequence>MSTENLKRTSIFGHTVEYTGDSHDALQYLRDDIQSEEARVYFEQARYHGEAEFETDKEGQFTLKYHGGVYSIEKREASGGSWW</sequence>
<protein>
    <submittedName>
        <fullName evidence="1">Uncharacterized protein</fullName>
    </submittedName>
</protein>
<name>A0A1G2AQF0_9BACT</name>
<evidence type="ECO:0000313" key="2">
    <source>
        <dbReference type="Proteomes" id="UP000177165"/>
    </source>
</evidence>
<dbReference type="AlphaFoldDB" id="A0A1G2AQF0"/>
<accession>A0A1G2AQF0</accession>
<comment type="caution">
    <text evidence="1">The sequence shown here is derived from an EMBL/GenBank/DDBJ whole genome shotgun (WGS) entry which is preliminary data.</text>
</comment>
<reference evidence="1 2" key="1">
    <citation type="journal article" date="2016" name="Nat. Commun.">
        <title>Thousands of microbial genomes shed light on interconnected biogeochemical processes in an aquifer system.</title>
        <authorList>
            <person name="Anantharaman K."/>
            <person name="Brown C.T."/>
            <person name="Hug L.A."/>
            <person name="Sharon I."/>
            <person name="Castelle C.J."/>
            <person name="Probst A.J."/>
            <person name="Thomas B.C."/>
            <person name="Singh A."/>
            <person name="Wilkins M.J."/>
            <person name="Karaoz U."/>
            <person name="Brodie E.L."/>
            <person name="Williams K.H."/>
            <person name="Hubbard S.S."/>
            <person name="Banfield J.F."/>
        </authorList>
    </citation>
    <scope>NUCLEOTIDE SEQUENCE [LARGE SCALE GENOMIC DNA]</scope>
</reference>
<dbReference type="Proteomes" id="UP000177165">
    <property type="component" value="Unassembled WGS sequence"/>
</dbReference>
<gene>
    <name evidence="1" type="ORF">A3B74_01430</name>
</gene>
<dbReference type="STRING" id="1798540.A3B74_01430"/>
<proteinExistence type="predicted"/>
<organism evidence="1 2">
    <name type="scientific">Candidatus Kerfeldbacteria bacterium RIFCSPHIGHO2_02_FULL_42_14</name>
    <dbReference type="NCBI Taxonomy" id="1798540"/>
    <lineage>
        <taxon>Bacteria</taxon>
        <taxon>Candidatus Kerfeldiibacteriota</taxon>
    </lineage>
</organism>
<evidence type="ECO:0000313" key="1">
    <source>
        <dbReference type="EMBL" id="OGY79111.1"/>
    </source>
</evidence>
<dbReference type="EMBL" id="MHKB01000010">
    <property type="protein sequence ID" value="OGY79111.1"/>
    <property type="molecule type" value="Genomic_DNA"/>
</dbReference>